<proteinExistence type="inferred from homology"/>
<dbReference type="PROSITE" id="PS51186">
    <property type="entry name" value="GNAT"/>
    <property type="match status" value="1"/>
</dbReference>
<feature type="region of interest" description="Disordered" evidence="12">
    <location>
        <begin position="168"/>
        <end position="197"/>
    </location>
</feature>
<feature type="compositionally biased region" description="Low complexity" evidence="12">
    <location>
        <begin position="168"/>
        <end position="179"/>
    </location>
</feature>
<comment type="subcellular location">
    <subcellularLocation>
        <location evidence="2">Cytoplasm</location>
    </subcellularLocation>
    <subcellularLocation>
        <location evidence="1">Nucleus</location>
    </subcellularLocation>
</comment>
<dbReference type="Proteomes" id="UP001230188">
    <property type="component" value="Unassembled WGS sequence"/>
</dbReference>
<evidence type="ECO:0000256" key="4">
    <source>
        <dbReference type="ARBA" id="ARBA00012950"/>
    </source>
</evidence>
<keyword evidence="7" id="KW-0808">Transferase</keyword>
<evidence type="ECO:0000256" key="12">
    <source>
        <dbReference type="SAM" id="MobiDB-lite"/>
    </source>
</evidence>
<dbReference type="EC" id="2.3.1.257" evidence="4"/>
<sequence>MMITSRLEEAQGRCPANDDEGSEGELMGLLEANMRAMYEASPWGWDGPAKREEVSRAHRIVATRDGVLAGFALFRFEPDDEEDPERAVLYVRELQISPRFRRTGVGTELMRRLHRLAKGLDAVMLTVFKANTSALRFYTALGYDIDQDDPTNYDDRSACYYILSAKPRLGLPSSSSSSSLKKKRKRRDDHPPRVIYR</sequence>
<organism evidence="14 15">
    <name type="scientific">Chrysophaeum taylorii</name>
    <dbReference type="NCBI Taxonomy" id="2483200"/>
    <lineage>
        <taxon>Eukaryota</taxon>
        <taxon>Sar</taxon>
        <taxon>Stramenopiles</taxon>
        <taxon>Ochrophyta</taxon>
        <taxon>Pelagophyceae</taxon>
        <taxon>Pelagomonadales</taxon>
        <taxon>Pelagomonadaceae</taxon>
        <taxon>Chrysophaeum</taxon>
    </lineage>
</organism>
<evidence type="ECO:0000256" key="1">
    <source>
        <dbReference type="ARBA" id="ARBA00004123"/>
    </source>
</evidence>
<protein>
    <recommendedName>
        <fullName evidence="5">N-alpha-acetyltransferase 40</fullName>
        <ecNumber evidence="4">2.3.1.257</ecNumber>
    </recommendedName>
</protein>
<evidence type="ECO:0000256" key="10">
    <source>
        <dbReference type="ARBA" id="ARBA00047821"/>
    </source>
</evidence>
<evidence type="ECO:0000256" key="8">
    <source>
        <dbReference type="ARBA" id="ARBA00023242"/>
    </source>
</evidence>
<keyword evidence="8" id="KW-0539">Nucleus</keyword>
<comment type="catalytic activity">
    <reaction evidence="11">
        <text>N-terminal L-seryl-[histone H4] + acetyl-CoA = N-terminal N(alpha)-acetyl-L-seryl-[histone H4] + CoA + H(+)</text>
        <dbReference type="Rhea" id="RHEA:50596"/>
        <dbReference type="Rhea" id="RHEA-COMP:12740"/>
        <dbReference type="Rhea" id="RHEA-COMP:12743"/>
        <dbReference type="ChEBI" id="CHEBI:15378"/>
        <dbReference type="ChEBI" id="CHEBI:57287"/>
        <dbReference type="ChEBI" id="CHEBI:57288"/>
        <dbReference type="ChEBI" id="CHEBI:64738"/>
        <dbReference type="ChEBI" id="CHEBI:83690"/>
        <dbReference type="EC" id="2.3.1.257"/>
    </reaction>
</comment>
<dbReference type="GO" id="GO:1990189">
    <property type="term" value="F:protein N-terminal-serine acetyltransferase activity"/>
    <property type="evidence" value="ECO:0007669"/>
    <property type="project" value="UniProtKB-EC"/>
</dbReference>
<dbReference type="InterPro" id="IPR039949">
    <property type="entry name" value="NAA40"/>
</dbReference>
<dbReference type="CDD" id="cd04301">
    <property type="entry name" value="NAT_SF"/>
    <property type="match status" value="1"/>
</dbReference>
<evidence type="ECO:0000256" key="6">
    <source>
        <dbReference type="ARBA" id="ARBA00022490"/>
    </source>
</evidence>
<keyword evidence="6" id="KW-0963">Cytoplasm</keyword>
<comment type="similarity">
    <text evidence="3">Belongs to the acetyltransferase family. NAA40 subfamily.</text>
</comment>
<evidence type="ECO:0000256" key="5">
    <source>
        <dbReference type="ARBA" id="ARBA00015043"/>
    </source>
</evidence>
<evidence type="ECO:0000256" key="3">
    <source>
        <dbReference type="ARBA" id="ARBA00008870"/>
    </source>
</evidence>
<dbReference type="Gene3D" id="3.40.630.30">
    <property type="match status" value="1"/>
</dbReference>
<evidence type="ECO:0000259" key="13">
    <source>
        <dbReference type="PROSITE" id="PS51186"/>
    </source>
</evidence>
<dbReference type="SUPFAM" id="SSF55729">
    <property type="entry name" value="Acyl-CoA N-acyltransferases (Nat)"/>
    <property type="match status" value="1"/>
</dbReference>
<dbReference type="InterPro" id="IPR000182">
    <property type="entry name" value="GNAT_dom"/>
</dbReference>
<evidence type="ECO:0000256" key="11">
    <source>
        <dbReference type="ARBA" id="ARBA00049524"/>
    </source>
</evidence>
<dbReference type="GO" id="GO:0043998">
    <property type="term" value="F:histone H2A acetyltransferase activity"/>
    <property type="evidence" value="ECO:0007669"/>
    <property type="project" value="InterPro"/>
</dbReference>
<feature type="compositionally biased region" description="Basic and acidic residues" evidence="12">
    <location>
        <begin position="1"/>
        <end position="11"/>
    </location>
</feature>
<feature type="domain" description="N-acetyltransferase" evidence="13">
    <location>
        <begin position="24"/>
        <end position="166"/>
    </location>
</feature>
<evidence type="ECO:0000256" key="7">
    <source>
        <dbReference type="ARBA" id="ARBA00022679"/>
    </source>
</evidence>
<keyword evidence="9" id="KW-0012">Acyltransferase</keyword>
<dbReference type="GO" id="GO:0005634">
    <property type="term" value="C:nucleus"/>
    <property type="evidence" value="ECO:0007669"/>
    <property type="project" value="UniProtKB-SubCell"/>
</dbReference>
<gene>
    <name evidence="14" type="ORF">CTAYLR_000100</name>
</gene>
<name>A0AAD7UHA2_9STRA</name>
<evidence type="ECO:0000313" key="14">
    <source>
        <dbReference type="EMBL" id="KAJ8605540.1"/>
    </source>
</evidence>
<dbReference type="PANTHER" id="PTHR20531">
    <property type="entry name" value="N-ALPHA-ACETYLTRANSFERASE 40"/>
    <property type="match status" value="1"/>
</dbReference>
<dbReference type="InterPro" id="IPR016181">
    <property type="entry name" value="Acyl_CoA_acyltransferase"/>
</dbReference>
<keyword evidence="15" id="KW-1185">Reference proteome</keyword>
<comment type="caution">
    <text evidence="14">The sequence shown here is derived from an EMBL/GenBank/DDBJ whole genome shotgun (WGS) entry which is preliminary data.</text>
</comment>
<feature type="region of interest" description="Disordered" evidence="12">
    <location>
        <begin position="1"/>
        <end position="23"/>
    </location>
</feature>
<comment type="catalytic activity">
    <reaction evidence="10">
        <text>N-terminal L-seryl-[histone H2A] + acetyl-CoA = N-terminal N(alpha)-acetyl-L-seryl-[histone H2A] + CoA + H(+)</text>
        <dbReference type="Rhea" id="RHEA:50600"/>
        <dbReference type="Rhea" id="RHEA-COMP:12742"/>
        <dbReference type="Rhea" id="RHEA-COMP:12744"/>
        <dbReference type="ChEBI" id="CHEBI:15378"/>
        <dbReference type="ChEBI" id="CHEBI:57287"/>
        <dbReference type="ChEBI" id="CHEBI:57288"/>
        <dbReference type="ChEBI" id="CHEBI:64738"/>
        <dbReference type="ChEBI" id="CHEBI:83690"/>
        <dbReference type="EC" id="2.3.1.257"/>
    </reaction>
</comment>
<evidence type="ECO:0000256" key="2">
    <source>
        <dbReference type="ARBA" id="ARBA00004496"/>
    </source>
</evidence>
<dbReference type="AlphaFoldDB" id="A0AAD7UHA2"/>
<dbReference type="GO" id="GO:0010485">
    <property type="term" value="F:histone H4 acetyltransferase activity"/>
    <property type="evidence" value="ECO:0007669"/>
    <property type="project" value="InterPro"/>
</dbReference>
<dbReference type="PANTHER" id="PTHR20531:SF1">
    <property type="entry name" value="N-ALPHA-ACETYLTRANSFERASE 40"/>
    <property type="match status" value="1"/>
</dbReference>
<accession>A0AAD7UHA2</accession>
<reference evidence="14" key="1">
    <citation type="submission" date="2023-01" db="EMBL/GenBank/DDBJ databases">
        <title>Metagenome sequencing of chrysophaentin producing Chrysophaeum taylorii.</title>
        <authorList>
            <person name="Davison J."/>
            <person name="Bewley C."/>
        </authorList>
    </citation>
    <scope>NUCLEOTIDE SEQUENCE</scope>
    <source>
        <strain evidence="14">NIES-1699</strain>
    </source>
</reference>
<evidence type="ECO:0000256" key="9">
    <source>
        <dbReference type="ARBA" id="ARBA00023315"/>
    </source>
</evidence>
<evidence type="ECO:0000313" key="15">
    <source>
        <dbReference type="Proteomes" id="UP001230188"/>
    </source>
</evidence>
<dbReference type="Pfam" id="PF00583">
    <property type="entry name" value="Acetyltransf_1"/>
    <property type="match status" value="1"/>
</dbReference>
<dbReference type="EMBL" id="JAQMWT010000314">
    <property type="protein sequence ID" value="KAJ8605540.1"/>
    <property type="molecule type" value="Genomic_DNA"/>
</dbReference>
<feature type="compositionally biased region" description="Basic and acidic residues" evidence="12">
    <location>
        <begin position="188"/>
        <end position="197"/>
    </location>
</feature>
<dbReference type="GO" id="GO:0005737">
    <property type="term" value="C:cytoplasm"/>
    <property type="evidence" value="ECO:0007669"/>
    <property type="project" value="UniProtKB-SubCell"/>
</dbReference>